<evidence type="ECO:0000256" key="1">
    <source>
        <dbReference type="ARBA" id="ARBA00022723"/>
    </source>
</evidence>
<protein>
    <recommendedName>
        <fullName evidence="5">C2 domain-containing protein</fullName>
    </recommendedName>
</protein>
<keyword evidence="1" id="KW-0479">Metal-binding</keyword>
<name>A0A9W7BV24_9STRA</name>
<dbReference type="PROSITE" id="PS50004">
    <property type="entry name" value="C2"/>
    <property type="match status" value="1"/>
</dbReference>
<dbReference type="SMART" id="SM00239">
    <property type="entry name" value="C2"/>
    <property type="match status" value="1"/>
</dbReference>
<dbReference type="Gene3D" id="2.60.40.150">
    <property type="entry name" value="C2 domain"/>
    <property type="match status" value="1"/>
</dbReference>
<dbReference type="Pfam" id="PF00168">
    <property type="entry name" value="C2"/>
    <property type="match status" value="1"/>
</dbReference>
<organism evidence="6 7">
    <name type="scientific">Triparma strigata</name>
    <dbReference type="NCBI Taxonomy" id="1606541"/>
    <lineage>
        <taxon>Eukaryota</taxon>
        <taxon>Sar</taxon>
        <taxon>Stramenopiles</taxon>
        <taxon>Ochrophyta</taxon>
        <taxon>Bolidophyceae</taxon>
        <taxon>Parmales</taxon>
        <taxon>Triparmaceae</taxon>
        <taxon>Triparma</taxon>
    </lineage>
</organism>
<evidence type="ECO:0000313" key="7">
    <source>
        <dbReference type="Proteomes" id="UP001165085"/>
    </source>
</evidence>
<dbReference type="SUPFAM" id="SSF49562">
    <property type="entry name" value="C2 domain (Calcium/lipid-binding domain, CaLB)"/>
    <property type="match status" value="1"/>
</dbReference>
<dbReference type="EMBL" id="BRXY01000437">
    <property type="protein sequence ID" value="GMH94966.1"/>
    <property type="molecule type" value="Genomic_DNA"/>
</dbReference>
<feature type="domain" description="C2" evidence="5">
    <location>
        <begin position="138"/>
        <end position="261"/>
    </location>
</feature>
<feature type="region of interest" description="Disordered" evidence="4">
    <location>
        <begin position="42"/>
        <end position="86"/>
    </location>
</feature>
<reference evidence="7" key="1">
    <citation type="journal article" date="2023" name="Commun. Biol.">
        <title>Genome analysis of Parmales, the sister group of diatoms, reveals the evolutionary specialization of diatoms from phago-mixotrophs to photoautotrophs.</title>
        <authorList>
            <person name="Ban H."/>
            <person name="Sato S."/>
            <person name="Yoshikawa S."/>
            <person name="Yamada K."/>
            <person name="Nakamura Y."/>
            <person name="Ichinomiya M."/>
            <person name="Sato N."/>
            <person name="Blanc-Mathieu R."/>
            <person name="Endo H."/>
            <person name="Kuwata A."/>
            <person name="Ogata H."/>
        </authorList>
    </citation>
    <scope>NUCLEOTIDE SEQUENCE [LARGE SCALE GENOMIC DNA]</scope>
    <source>
        <strain evidence="7">NIES 3701</strain>
    </source>
</reference>
<dbReference type="InterPro" id="IPR000008">
    <property type="entry name" value="C2_dom"/>
</dbReference>
<evidence type="ECO:0000259" key="5">
    <source>
        <dbReference type="PROSITE" id="PS50004"/>
    </source>
</evidence>
<dbReference type="GO" id="GO:0016020">
    <property type="term" value="C:membrane"/>
    <property type="evidence" value="ECO:0007669"/>
    <property type="project" value="TreeGrafter"/>
</dbReference>
<evidence type="ECO:0000256" key="4">
    <source>
        <dbReference type="SAM" id="MobiDB-lite"/>
    </source>
</evidence>
<comment type="caution">
    <text evidence="6">The sequence shown here is derived from an EMBL/GenBank/DDBJ whole genome shotgun (WGS) entry which is preliminary data.</text>
</comment>
<evidence type="ECO:0000313" key="6">
    <source>
        <dbReference type="EMBL" id="GMH94966.1"/>
    </source>
</evidence>
<dbReference type="OrthoDB" id="419768at2759"/>
<evidence type="ECO:0000256" key="2">
    <source>
        <dbReference type="ARBA" id="ARBA00022837"/>
    </source>
</evidence>
<dbReference type="PANTHER" id="PTHR45911:SF4">
    <property type="entry name" value="MULTIPLE C2 AND TRANSMEMBRANE DOMAIN-CONTAINING PROTEIN"/>
    <property type="match status" value="1"/>
</dbReference>
<sequence>MTFLPQQPPRPKLQKAQILHWIVANPCPSVCSELEAKMAKTESPAKAPAPAPAAAAASPSAGKKGTETQKAAPTGAVKKEAPSKSALANAAHTDALKMQQIAKLKILLEQKLSNHSTLTRNLQEKKALLANVRKTHSHCNKREVNIDTEGKSIASLEVEIMMAKDLPKMDWYSGKCDPYVILSLSPPAACLDTSDKRTKVKPRERSPVWNQSFIFKPIEFKKADLVLNVMDAENFGNDDFMGKISIPLPTIENQQWVEKWYPLTDPDKKTEAKLLSGSVLVRTKFVFSEKLRLEGEVKEVASQMEKLSKDMKKITTHINRLEGNTTTRGSASDDVWLFAEFDGETPLLFTDLEPVTDIAQTGGVPIGKHDMCNVL</sequence>
<feature type="coiled-coil region" evidence="3">
    <location>
        <begin position="290"/>
        <end position="324"/>
    </location>
</feature>
<accession>A0A9W7BV24</accession>
<keyword evidence="3" id="KW-0175">Coiled coil</keyword>
<gene>
    <name evidence="6" type="ORF">TrST_g1527</name>
</gene>
<dbReference type="GO" id="GO:0005509">
    <property type="term" value="F:calcium ion binding"/>
    <property type="evidence" value="ECO:0007669"/>
    <property type="project" value="TreeGrafter"/>
</dbReference>
<dbReference type="Proteomes" id="UP001165085">
    <property type="component" value="Unassembled WGS sequence"/>
</dbReference>
<keyword evidence="2" id="KW-0106">Calcium</keyword>
<dbReference type="InterPro" id="IPR035892">
    <property type="entry name" value="C2_domain_sf"/>
</dbReference>
<dbReference type="AlphaFoldDB" id="A0A9W7BV24"/>
<evidence type="ECO:0000256" key="3">
    <source>
        <dbReference type="SAM" id="Coils"/>
    </source>
</evidence>
<dbReference type="PANTHER" id="PTHR45911">
    <property type="entry name" value="C2 DOMAIN-CONTAINING PROTEIN"/>
    <property type="match status" value="1"/>
</dbReference>
<proteinExistence type="predicted"/>
<feature type="compositionally biased region" description="Low complexity" evidence="4">
    <location>
        <begin position="44"/>
        <end position="63"/>
    </location>
</feature>
<dbReference type="CDD" id="cd00030">
    <property type="entry name" value="C2"/>
    <property type="match status" value="1"/>
</dbReference>
<keyword evidence="7" id="KW-1185">Reference proteome</keyword>